<feature type="domain" description="BTB" evidence="1">
    <location>
        <begin position="31"/>
        <end position="99"/>
    </location>
</feature>
<dbReference type="PROSITE" id="PS50097">
    <property type="entry name" value="BTB"/>
    <property type="match status" value="1"/>
</dbReference>
<name>A0A813FLG5_POLGL</name>
<reference evidence="2" key="1">
    <citation type="submission" date="2021-02" db="EMBL/GenBank/DDBJ databases">
        <authorList>
            <person name="Dougan E. K."/>
            <person name="Rhodes N."/>
            <person name="Thang M."/>
            <person name="Chan C."/>
        </authorList>
    </citation>
    <scope>NUCLEOTIDE SEQUENCE</scope>
</reference>
<evidence type="ECO:0000259" key="1">
    <source>
        <dbReference type="PROSITE" id="PS50097"/>
    </source>
</evidence>
<dbReference type="Pfam" id="PF00651">
    <property type="entry name" value="BTB"/>
    <property type="match status" value="1"/>
</dbReference>
<sequence>MDELESIEFRPPSSGVDGAFASISWRTGHMSDWELVLGEKRYSTHRAILARASEVLAAGMNASYSSSCTDLTSLLPPVTHSIFELVLEEIYEGGCVADDTQLIFLFAVADVLGMKGLFDSTLSKIKERIHMMATSFLQDVHQLPQTESLRRVAAAARNCVARDFGRHCSPEAGLWQLPEEDVVAVLGSEDLAAREDEVFDFLLGYLEAGQGSTLSSSPSKEADLWRNCRLAFVSQDRLLKLRSRLVAPVPVSQSTGGASPLRSAEGSIGVLMDALAYRTSLDRSAPYTELRQALQGSYPRHWCEPRRPRHIDPPSENELDFIVHIPREPNKVFAKGHCIRSAQREVEGGARVSILVFPNGTSVQRGSLSLVPIFVEVVPKDYSPDNLENPAQCWEFRRHYFLSIWAWDSEQNRALRDLKESVDELREEKNQDVNPGEMMRHSGAVRWVDKHTFQQALPDRGWYEFPLQRVRACCDPNGFLWLRARVWSSAGGGKW</sequence>
<protein>
    <recommendedName>
        <fullName evidence="1">BTB domain-containing protein</fullName>
    </recommendedName>
</protein>
<proteinExistence type="predicted"/>
<dbReference type="PANTHER" id="PTHR45632:SF5">
    <property type="entry name" value="KELCH-LIKE PROTEIN 22"/>
    <property type="match status" value="1"/>
</dbReference>
<dbReference type="OrthoDB" id="19132at2759"/>
<dbReference type="EMBL" id="CAJNNV010025450">
    <property type="protein sequence ID" value="CAE8614580.1"/>
    <property type="molecule type" value="Genomic_DNA"/>
</dbReference>
<accession>A0A813FLG5</accession>
<dbReference type="Proteomes" id="UP000654075">
    <property type="component" value="Unassembled WGS sequence"/>
</dbReference>
<comment type="caution">
    <text evidence="2">The sequence shown here is derived from an EMBL/GenBank/DDBJ whole genome shotgun (WGS) entry which is preliminary data.</text>
</comment>
<dbReference type="SMART" id="SM00225">
    <property type="entry name" value="BTB"/>
    <property type="match status" value="1"/>
</dbReference>
<dbReference type="AlphaFoldDB" id="A0A813FLG5"/>
<dbReference type="InterPro" id="IPR000210">
    <property type="entry name" value="BTB/POZ_dom"/>
</dbReference>
<evidence type="ECO:0000313" key="2">
    <source>
        <dbReference type="EMBL" id="CAE8614580.1"/>
    </source>
</evidence>
<keyword evidence="3" id="KW-1185">Reference proteome</keyword>
<evidence type="ECO:0000313" key="3">
    <source>
        <dbReference type="Proteomes" id="UP000654075"/>
    </source>
</evidence>
<organism evidence="2 3">
    <name type="scientific">Polarella glacialis</name>
    <name type="common">Dinoflagellate</name>
    <dbReference type="NCBI Taxonomy" id="89957"/>
    <lineage>
        <taxon>Eukaryota</taxon>
        <taxon>Sar</taxon>
        <taxon>Alveolata</taxon>
        <taxon>Dinophyceae</taxon>
        <taxon>Suessiales</taxon>
        <taxon>Suessiaceae</taxon>
        <taxon>Polarella</taxon>
    </lineage>
</organism>
<gene>
    <name evidence="2" type="ORF">PGLA1383_LOCUS32299</name>
</gene>
<dbReference type="SUPFAM" id="SSF54695">
    <property type="entry name" value="POZ domain"/>
    <property type="match status" value="1"/>
</dbReference>
<dbReference type="Gene3D" id="3.30.710.10">
    <property type="entry name" value="Potassium Channel Kv1.1, Chain A"/>
    <property type="match status" value="1"/>
</dbReference>
<dbReference type="SMART" id="SM00875">
    <property type="entry name" value="BACK"/>
    <property type="match status" value="1"/>
</dbReference>
<dbReference type="InterPro" id="IPR011705">
    <property type="entry name" value="BACK"/>
</dbReference>
<dbReference type="InterPro" id="IPR011333">
    <property type="entry name" value="SKP1/BTB/POZ_sf"/>
</dbReference>
<dbReference type="PANTHER" id="PTHR45632">
    <property type="entry name" value="LD33804P"/>
    <property type="match status" value="1"/>
</dbReference>